<proteinExistence type="predicted"/>
<protein>
    <submittedName>
        <fullName evidence="3">Uncharacterized protein</fullName>
    </submittedName>
</protein>
<feature type="compositionally biased region" description="Polar residues" evidence="1">
    <location>
        <begin position="1"/>
        <end position="16"/>
    </location>
</feature>
<name>A0A6U5P0J3_9STRA</name>
<reference evidence="3" key="1">
    <citation type="submission" date="2021-01" db="EMBL/GenBank/DDBJ databases">
        <authorList>
            <person name="Corre E."/>
            <person name="Pelletier E."/>
            <person name="Niang G."/>
            <person name="Scheremetjew M."/>
            <person name="Finn R."/>
            <person name="Kale V."/>
            <person name="Holt S."/>
            <person name="Cochrane G."/>
            <person name="Meng A."/>
            <person name="Brown T."/>
            <person name="Cohen L."/>
        </authorList>
    </citation>
    <scope>NUCLEOTIDE SEQUENCE</scope>
    <source>
        <strain evidence="3">CCMP 410</strain>
    </source>
</reference>
<evidence type="ECO:0000313" key="2">
    <source>
        <dbReference type="EMBL" id="CAD9302593.1"/>
    </source>
</evidence>
<feature type="region of interest" description="Disordered" evidence="1">
    <location>
        <begin position="75"/>
        <end position="136"/>
    </location>
</feature>
<evidence type="ECO:0000256" key="1">
    <source>
        <dbReference type="SAM" id="MobiDB-lite"/>
    </source>
</evidence>
<dbReference type="EMBL" id="HBGK01042970">
    <property type="protein sequence ID" value="CAD9302597.1"/>
    <property type="molecule type" value="Transcribed_RNA"/>
</dbReference>
<sequence>MATTSTTHPSNQQEQSPLLKAKNNLRELRRSRRAERRAFMERAMNESFCEDMEEFSSTKCYARLLVLENRKNRKENKFFSSESKKQENDDDDGSIRLTTRRHTRDFSRGSSSSLSAGSNDSSWGDDLSLSMSSLGL</sequence>
<feature type="region of interest" description="Disordered" evidence="1">
    <location>
        <begin position="1"/>
        <end position="29"/>
    </location>
</feature>
<accession>A0A6U5P0J3</accession>
<gene>
    <name evidence="2" type="ORF">GOCE00092_LOCUS22559</name>
    <name evidence="3" type="ORF">GOCE00092_LOCUS22561</name>
</gene>
<evidence type="ECO:0000313" key="3">
    <source>
        <dbReference type="EMBL" id="CAD9302597.1"/>
    </source>
</evidence>
<dbReference type="AlphaFoldDB" id="A0A6U5P0J3"/>
<organism evidence="3">
    <name type="scientific">Grammatophora oceanica</name>
    <dbReference type="NCBI Taxonomy" id="210454"/>
    <lineage>
        <taxon>Eukaryota</taxon>
        <taxon>Sar</taxon>
        <taxon>Stramenopiles</taxon>
        <taxon>Ochrophyta</taxon>
        <taxon>Bacillariophyta</taxon>
        <taxon>Fragilariophyceae</taxon>
        <taxon>Fragilariophycidae</taxon>
        <taxon>Rhabdonematales</taxon>
        <taxon>Grammatophoraceae</taxon>
        <taxon>Grammatophora</taxon>
    </lineage>
</organism>
<feature type="compositionally biased region" description="Low complexity" evidence="1">
    <location>
        <begin position="108"/>
        <end position="136"/>
    </location>
</feature>
<dbReference type="EMBL" id="HBGK01042968">
    <property type="protein sequence ID" value="CAD9302593.1"/>
    <property type="molecule type" value="Transcribed_RNA"/>
</dbReference>